<gene>
    <name evidence="2" type="ORF">DFR44_1233</name>
</gene>
<dbReference type="NCBIfam" id="NF041281">
    <property type="entry name" value="TraA_gammapb"/>
    <property type="match status" value="1"/>
</dbReference>
<dbReference type="InterPro" id="IPR059173">
    <property type="entry name" value="TraA_dom"/>
</dbReference>
<name>A0A4R6Y4X1_9BURK</name>
<accession>A0A4R6Y4X1</accession>
<sequence>MKFFKTLKSVFAKSVTYVKSSVTYVKSLFTKKTAVGVGLMAVTGLAVASTDGAEFQSTYTMIKGWTTGYLGRAIAIASVLMGAGIGMAKSTIMPAAMGIAFALALTVGPSVVDGMMTAII</sequence>
<feature type="transmembrane region" description="Helical" evidence="1">
    <location>
        <begin position="69"/>
        <end position="86"/>
    </location>
</feature>
<organism evidence="2 3">
    <name type="scientific">Hydromonas duriensis</name>
    <dbReference type="NCBI Taxonomy" id="1527608"/>
    <lineage>
        <taxon>Bacteria</taxon>
        <taxon>Pseudomonadati</taxon>
        <taxon>Pseudomonadota</taxon>
        <taxon>Betaproteobacteria</taxon>
        <taxon>Burkholderiales</taxon>
        <taxon>Burkholderiaceae</taxon>
        <taxon>Hydromonas</taxon>
    </lineage>
</organism>
<evidence type="ECO:0000313" key="3">
    <source>
        <dbReference type="Proteomes" id="UP000294480"/>
    </source>
</evidence>
<feature type="transmembrane region" description="Helical" evidence="1">
    <location>
        <begin position="92"/>
        <end position="112"/>
    </location>
</feature>
<keyword evidence="1" id="KW-0472">Membrane</keyword>
<dbReference type="EMBL" id="SNZE01000023">
    <property type="protein sequence ID" value="TDR30279.1"/>
    <property type="molecule type" value="Genomic_DNA"/>
</dbReference>
<evidence type="ECO:0000256" key="1">
    <source>
        <dbReference type="SAM" id="Phobius"/>
    </source>
</evidence>
<keyword evidence="1" id="KW-0812">Transmembrane</keyword>
<comment type="caution">
    <text evidence="2">The sequence shown here is derived from an EMBL/GenBank/DDBJ whole genome shotgun (WGS) entry which is preliminary data.</text>
</comment>
<dbReference type="AlphaFoldDB" id="A0A4R6Y4X1"/>
<evidence type="ECO:0008006" key="4">
    <source>
        <dbReference type="Google" id="ProtNLM"/>
    </source>
</evidence>
<reference evidence="2 3" key="1">
    <citation type="submission" date="2019-03" db="EMBL/GenBank/DDBJ databases">
        <title>Genomic Encyclopedia of Type Strains, Phase IV (KMG-IV): sequencing the most valuable type-strain genomes for metagenomic binning, comparative biology and taxonomic classification.</title>
        <authorList>
            <person name="Goeker M."/>
        </authorList>
    </citation>
    <scope>NUCLEOTIDE SEQUENCE [LARGE SCALE GENOMIC DNA]</scope>
    <source>
        <strain evidence="2 3">DSM 102852</strain>
    </source>
</reference>
<dbReference type="RefSeq" id="WP_133621261.1">
    <property type="nucleotide sequence ID" value="NZ_SNZE01000023.1"/>
</dbReference>
<protein>
    <recommendedName>
        <fullName evidence="4">Conjugal transfer pilus assembly protein TraA</fullName>
    </recommendedName>
</protein>
<proteinExistence type="predicted"/>
<keyword evidence="3" id="KW-1185">Reference proteome</keyword>
<keyword evidence="1" id="KW-1133">Transmembrane helix</keyword>
<dbReference type="Proteomes" id="UP000294480">
    <property type="component" value="Unassembled WGS sequence"/>
</dbReference>
<dbReference type="OrthoDB" id="9182592at2"/>
<evidence type="ECO:0000313" key="2">
    <source>
        <dbReference type="EMBL" id="TDR30279.1"/>
    </source>
</evidence>